<evidence type="ECO:0000256" key="5">
    <source>
        <dbReference type="ARBA" id="ARBA00012919"/>
    </source>
</evidence>
<organism evidence="12 13">
    <name type="scientific">Hanseniaspora guilliermondii</name>
    <dbReference type="NCBI Taxonomy" id="56406"/>
    <lineage>
        <taxon>Eukaryota</taxon>
        <taxon>Fungi</taxon>
        <taxon>Dikarya</taxon>
        <taxon>Ascomycota</taxon>
        <taxon>Saccharomycotina</taxon>
        <taxon>Saccharomycetes</taxon>
        <taxon>Saccharomycodales</taxon>
        <taxon>Saccharomycodaceae</taxon>
        <taxon>Hanseniaspora</taxon>
    </lineage>
</organism>
<evidence type="ECO:0000256" key="9">
    <source>
        <dbReference type="ARBA" id="ARBA00022679"/>
    </source>
</evidence>
<dbReference type="PANTHER" id="PTHR11986">
    <property type="entry name" value="AMINOTRANSFERASE CLASS III"/>
    <property type="match status" value="1"/>
</dbReference>
<dbReference type="Gene3D" id="3.40.640.10">
    <property type="entry name" value="Type I PLP-dependent aspartate aminotransferase-like (Major domain)"/>
    <property type="match status" value="1"/>
</dbReference>
<dbReference type="InterPro" id="IPR015424">
    <property type="entry name" value="PyrdxlP-dep_Trfase"/>
</dbReference>
<evidence type="ECO:0000256" key="7">
    <source>
        <dbReference type="ARBA" id="ARBA00022576"/>
    </source>
</evidence>
<comment type="subcellular location">
    <subcellularLocation>
        <location evidence="2">Mitochondrion</location>
    </subcellularLocation>
</comment>
<dbReference type="InterPro" id="IPR050103">
    <property type="entry name" value="Class-III_PLP-dep_AT"/>
</dbReference>
<dbReference type="AlphaFoldDB" id="A0A1L0CR50"/>
<evidence type="ECO:0000256" key="2">
    <source>
        <dbReference type="ARBA" id="ARBA00004173"/>
    </source>
</evidence>
<evidence type="ECO:0000256" key="4">
    <source>
        <dbReference type="ARBA" id="ARBA00008954"/>
    </source>
</evidence>
<sequence length="427" mass="47195">MLKSLFTKRFNSSNAFKYQVPTYNRPSEIIITSGKGVYLHDSINNKKYLDFTAGIAVTALGHNDAQIAKIISDQVQPGVGLIHSSNLYYNKPALDLGIKIVDKTIGSGGMHDAKQVFFCNSGTEANEAAIKFCMKYQEDKLKRDNIKYRFLALKNSFHGRSLGALATTYNFNYRKPYLSTLMDVDFIDLHDLEGLKKIIHEAEKNNEVIAGCIVEPIQGEGGINPIAFSLLGSLKEILKTKDIPLVYDEIQCGVGRSGKLWTHSHFPKEAHPDAVTFAKGMGNGVPIGGIVVNEKFSNVIKAGDHGTTFGGNPLVCAVANHVLERVTDSEFLNTVQKNGEYLQMKLKEMFVDQYPHVCHAVKGKGLMVGLDFKESPKTLVKKCQENGLLVITAGKSTLRFVPALNIKKEEIDEGLDILMTAFKEIYT</sequence>
<dbReference type="NCBIfam" id="TIGR00707">
    <property type="entry name" value="argD"/>
    <property type="match status" value="1"/>
</dbReference>
<evidence type="ECO:0000313" key="12">
    <source>
        <dbReference type="EMBL" id="SGZ41517.1"/>
    </source>
</evidence>
<dbReference type="GO" id="GO:0006526">
    <property type="term" value="P:L-arginine biosynthetic process"/>
    <property type="evidence" value="ECO:0007669"/>
    <property type="project" value="UniProtKB-UniPathway"/>
</dbReference>
<dbReference type="GO" id="GO:0030170">
    <property type="term" value="F:pyridoxal phosphate binding"/>
    <property type="evidence" value="ECO:0007669"/>
    <property type="project" value="InterPro"/>
</dbReference>
<reference evidence="13" key="1">
    <citation type="submission" date="2016-11" db="EMBL/GenBank/DDBJ databases">
        <authorList>
            <person name="Guldener U."/>
        </authorList>
    </citation>
    <scope>NUCLEOTIDE SEQUENCE [LARGE SCALE GENOMIC DNA]</scope>
</reference>
<dbReference type="GO" id="GO:0042802">
    <property type="term" value="F:identical protein binding"/>
    <property type="evidence" value="ECO:0007669"/>
    <property type="project" value="TreeGrafter"/>
</dbReference>
<dbReference type="InterPro" id="IPR015422">
    <property type="entry name" value="PyrdxlP-dep_Trfase_small"/>
</dbReference>
<evidence type="ECO:0000256" key="3">
    <source>
        <dbReference type="ARBA" id="ARBA00005024"/>
    </source>
</evidence>
<dbReference type="Pfam" id="PF00202">
    <property type="entry name" value="Aminotran_3"/>
    <property type="match status" value="1"/>
</dbReference>
<dbReference type="PIRSF" id="PIRSF000521">
    <property type="entry name" value="Transaminase_4ab_Lys_Orn"/>
    <property type="match status" value="1"/>
</dbReference>
<protein>
    <recommendedName>
        <fullName evidence="6">Acetylornithine aminotransferase, mitochondrial</fullName>
        <ecNumber evidence="5">2.6.1.11</ecNumber>
    </recommendedName>
</protein>
<dbReference type="UniPathway" id="UPA00068">
    <property type="reaction ID" value="UER00109"/>
</dbReference>
<accession>A0A1L0CR50</accession>
<evidence type="ECO:0000313" key="13">
    <source>
        <dbReference type="Proteomes" id="UP000183365"/>
    </source>
</evidence>
<evidence type="ECO:0000256" key="8">
    <source>
        <dbReference type="ARBA" id="ARBA00022605"/>
    </source>
</evidence>
<dbReference type="OrthoDB" id="5419315at2759"/>
<dbReference type="EC" id="2.6.1.11" evidence="5"/>
<dbReference type="EMBL" id="FQNF01000111">
    <property type="protein sequence ID" value="SGZ41517.1"/>
    <property type="molecule type" value="Genomic_DNA"/>
</dbReference>
<proteinExistence type="inferred from homology"/>
<dbReference type="PANTHER" id="PTHR11986:SF79">
    <property type="entry name" value="ACETYLORNITHINE AMINOTRANSFERASE, MITOCHONDRIAL"/>
    <property type="match status" value="1"/>
</dbReference>
<dbReference type="InterPro" id="IPR049704">
    <property type="entry name" value="Aminotrans_3_PPA_site"/>
</dbReference>
<dbReference type="Gene3D" id="3.90.1150.10">
    <property type="entry name" value="Aspartate Aminotransferase, domain 1"/>
    <property type="match status" value="1"/>
</dbReference>
<dbReference type="SUPFAM" id="SSF53383">
    <property type="entry name" value="PLP-dependent transferases"/>
    <property type="match status" value="1"/>
</dbReference>
<keyword evidence="13" id="KW-1185">Reference proteome</keyword>
<gene>
    <name evidence="12" type="ORF">HGUI_03718</name>
</gene>
<dbReference type="GO" id="GO:0005759">
    <property type="term" value="C:mitochondrial matrix"/>
    <property type="evidence" value="ECO:0007669"/>
    <property type="project" value="EnsemblFungi"/>
</dbReference>
<dbReference type="GO" id="GO:0003992">
    <property type="term" value="F:N2-acetyl-L-ornithine:2-oxoglutarate 5-aminotransferase activity"/>
    <property type="evidence" value="ECO:0007669"/>
    <property type="project" value="UniProtKB-EC"/>
</dbReference>
<comment type="similarity">
    <text evidence="4 11">Belongs to the class-III pyridoxal-phosphate-dependent aminotransferase family.</text>
</comment>
<dbReference type="VEuPathDB" id="FungiDB:HGUI_03718"/>
<dbReference type="InterPro" id="IPR005814">
    <property type="entry name" value="Aminotrans_3"/>
</dbReference>
<dbReference type="Proteomes" id="UP000183365">
    <property type="component" value="Unassembled WGS sequence"/>
</dbReference>
<keyword evidence="10 11" id="KW-0663">Pyridoxal phosphate</keyword>
<evidence type="ECO:0000256" key="10">
    <source>
        <dbReference type="ARBA" id="ARBA00022898"/>
    </source>
</evidence>
<keyword evidence="9 12" id="KW-0808">Transferase</keyword>
<dbReference type="PROSITE" id="PS00600">
    <property type="entry name" value="AA_TRANSFER_CLASS_3"/>
    <property type="match status" value="1"/>
</dbReference>
<name>A0A1L0CR50_9ASCO</name>
<dbReference type="InterPro" id="IPR004636">
    <property type="entry name" value="AcOrn/SuccOrn_fam"/>
</dbReference>
<dbReference type="InterPro" id="IPR015421">
    <property type="entry name" value="PyrdxlP-dep_Trfase_major"/>
</dbReference>
<keyword evidence="8" id="KW-0028">Amino-acid biosynthesis</keyword>
<evidence type="ECO:0000256" key="1">
    <source>
        <dbReference type="ARBA" id="ARBA00001933"/>
    </source>
</evidence>
<evidence type="ECO:0000256" key="6">
    <source>
        <dbReference type="ARBA" id="ARBA00021753"/>
    </source>
</evidence>
<keyword evidence="7 12" id="KW-0032">Aminotransferase</keyword>
<evidence type="ECO:0000256" key="11">
    <source>
        <dbReference type="RuleBase" id="RU003560"/>
    </source>
</evidence>
<dbReference type="FunFam" id="3.40.640.10:FF:000004">
    <property type="entry name" value="Acetylornithine aminotransferase"/>
    <property type="match status" value="1"/>
</dbReference>
<dbReference type="CDD" id="cd00610">
    <property type="entry name" value="OAT_like"/>
    <property type="match status" value="1"/>
</dbReference>
<comment type="cofactor">
    <cofactor evidence="1">
        <name>pyridoxal 5'-phosphate</name>
        <dbReference type="ChEBI" id="CHEBI:597326"/>
    </cofactor>
</comment>
<comment type="pathway">
    <text evidence="3">Amino-acid biosynthesis; L-arginine biosynthesis; N(2)-acetyl-L-ornithine from L-glutamate: step 4/4.</text>
</comment>